<accession>A0A1G9D2C2</accession>
<dbReference type="RefSeq" id="WP_092158575.1">
    <property type="nucleotide sequence ID" value="NZ_FNGA01000001.1"/>
</dbReference>
<evidence type="ECO:0000313" key="1">
    <source>
        <dbReference type="EMBL" id="SDK58082.1"/>
    </source>
</evidence>
<gene>
    <name evidence="1" type="ORF">SAMN05660337_0882</name>
</gene>
<evidence type="ECO:0000313" key="2">
    <source>
        <dbReference type="Proteomes" id="UP000199053"/>
    </source>
</evidence>
<reference evidence="2" key="1">
    <citation type="submission" date="2016-10" db="EMBL/GenBank/DDBJ databases">
        <authorList>
            <person name="Varghese N."/>
            <person name="Submissions S."/>
        </authorList>
    </citation>
    <scope>NUCLEOTIDE SEQUENCE [LARGE SCALE GENOMIC DNA]</scope>
    <source>
        <strain evidence="2">DSM 16995</strain>
    </source>
</reference>
<name>A0A1G9D2C2_9BACT</name>
<dbReference type="OrthoDB" id="5460343at2"/>
<dbReference type="EMBL" id="FNGA01000001">
    <property type="protein sequence ID" value="SDK58082.1"/>
    <property type="molecule type" value="Genomic_DNA"/>
</dbReference>
<sequence length="77" mass="8865">MNNIESLLTVHRQDMELLRGESRQARSLRTIKDREMNREFKALRSKIAAEMPKSVTASFILRGPVTFMLTLLAVLSF</sequence>
<proteinExistence type="predicted"/>
<protein>
    <submittedName>
        <fullName evidence="1">Uncharacterized protein</fullName>
    </submittedName>
</protein>
<organism evidence="1 2">
    <name type="scientific">Maridesulfovibrio ferrireducens</name>
    <dbReference type="NCBI Taxonomy" id="246191"/>
    <lineage>
        <taxon>Bacteria</taxon>
        <taxon>Pseudomonadati</taxon>
        <taxon>Thermodesulfobacteriota</taxon>
        <taxon>Desulfovibrionia</taxon>
        <taxon>Desulfovibrionales</taxon>
        <taxon>Desulfovibrionaceae</taxon>
        <taxon>Maridesulfovibrio</taxon>
    </lineage>
</organism>
<dbReference type="AlphaFoldDB" id="A0A1G9D2C2"/>
<dbReference type="Proteomes" id="UP000199053">
    <property type="component" value="Unassembled WGS sequence"/>
</dbReference>
<keyword evidence="2" id="KW-1185">Reference proteome</keyword>